<dbReference type="InterPro" id="IPR058488">
    <property type="entry name" value="DUF8175"/>
</dbReference>
<dbReference type="InParanoid" id="A0A420XUX0"/>
<evidence type="ECO:0000256" key="2">
    <source>
        <dbReference type="SAM" id="Phobius"/>
    </source>
</evidence>
<accession>A0A420XUX0</accession>
<name>A0A420XUX0_9ACTN</name>
<reference evidence="4 5" key="1">
    <citation type="submission" date="2018-10" db="EMBL/GenBank/DDBJ databases">
        <title>Genomic Encyclopedia of Archaeal and Bacterial Type Strains, Phase II (KMG-II): from individual species to whole genera.</title>
        <authorList>
            <person name="Goeker M."/>
        </authorList>
    </citation>
    <scope>NUCLEOTIDE SEQUENCE [LARGE SCALE GENOMIC DNA]</scope>
    <source>
        <strain evidence="4 5">RP-AC37</strain>
    </source>
</reference>
<dbReference type="Pfam" id="PF26526">
    <property type="entry name" value="DUF8175"/>
    <property type="match status" value="1"/>
</dbReference>
<keyword evidence="2" id="KW-0812">Transmembrane</keyword>
<proteinExistence type="predicted"/>
<feature type="domain" description="DUF8175" evidence="3">
    <location>
        <begin position="58"/>
        <end position="251"/>
    </location>
</feature>
<dbReference type="Proteomes" id="UP000281955">
    <property type="component" value="Unassembled WGS sequence"/>
</dbReference>
<sequence length="255" mass="26570">MLDLHPLREQFEEDSVESSRARAGVVVAGIVVALIVALGVVLAVVTHGHGAGEPGQAAPQPSASVATRSSQSASPTPSAPAPLDTTVPTAAPRGVTWSLFQGVALPSSATDGPSRINGPVYAGYSRTPTGALLSASNLVFRYLITPGEGWRQVVEQQVLAGAGRDRFVQLRAKATADDPSGTFGQIAGFQFVTYSPDLAVVELVSRFSNGTMHVSTNTVRWVDGDWRLELQPDGSTTPNVQPVASLSGFIPWGGV</sequence>
<comment type="caution">
    <text evidence="4">The sequence shown here is derived from an EMBL/GenBank/DDBJ whole genome shotgun (WGS) entry which is preliminary data.</text>
</comment>
<feature type="region of interest" description="Disordered" evidence="1">
    <location>
        <begin position="51"/>
        <end position="88"/>
    </location>
</feature>
<feature type="compositionally biased region" description="Low complexity" evidence="1">
    <location>
        <begin position="66"/>
        <end position="86"/>
    </location>
</feature>
<keyword evidence="5" id="KW-1185">Reference proteome</keyword>
<keyword evidence="2" id="KW-1133">Transmembrane helix</keyword>
<evidence type="ECO:0000313" key="4">
    <source>
        <dbReference type="EMBL" id="RKS80635.1"/>
    </source>
</evidence>
<evidence type="ECO:0000313" key="5">
    <source>
        <dbReference type="Proteomes" id="UP000281955"/>
    </source>
</evidence>
<dbReference type="EMBL" id="RBWV01000003">
    <property type="protein sequence ID" value="RKS80635.1"/>
    <property type="molecule type" value="Genomic_DNA"/>
</dbReference>
<evidence type="ECO:0000259" key="3">
    <source>
        <dbReference type="Pfam" id="PF26526"/>
    </source>
</evidence>
<keyword evidence="2" id="KW-0472">Membrane</keyword>
<evidence type="ECO:0000256" key="1">
    <source>
        <dbReference type="SAM" id="MobiDB-lite"/>
    </source>
</evidence>
<gene>
    <name evidence="4" type="ORF">CLV35_0224</name>
</gene>
<feature type="transmembrane region" description="Helical" evidence="2">
    <location>
        <begin position="21"/>
        <end position="45"/>
    </location>
</feature>
<organism evidence="4 5">
    <name type="scientific">Motilibacter peucedani</name>
    <dbReference type="NCBI Taxonomy" id="598650"/>
    <lineage>
        <taxon>Bacteria</taxon>
        <taxon>Bacillati</taxon>
        <taxon>Actinomycetota</taxon>
        <taxon>Actinomycetes</taxon>
        <taxon>Motilibacterales</taxon>
        <taxon>Motilibacteraceae</taxon>
        <taxon>Motilibacter</taxon>
    </lineage>
</organism>
<dbReference type="AlphaFoldDB" id="A0A420XUX0"/>
<protein>
    <recommendedName>
        <fullName evidence="3">DUF8175 domain-containing protein</fullName>
    </recommendedName>
</protein>